<name>A0A5B7K473_PORTR</name>
<sequence length="79" mass="9327">MKNKYRKQIQSEGEKNNVRRETPQLRQTGLTGRCVQEKEVDEEKDKDKEMEKKKKEEEMGDRAGKGLFLTQLKRGDDKV</sequence>
<keyword evidence="3" id="KW-1185">Reference proteome</keyword>
<evidence type="ECO:0000313" key="2">
    <source>
        <dbReference type="EMBL" id="MPD03921.1"/>
    </source>
</evidence>
<accession>A0A5B7K473</accession>
<feature type="compositionally biased region" description="Basic and acidic residues" evidence="1">
    <location>
        <begin position="35"/>
        <end position="64"/>
    </location>
</feature>
<dbReference type="EMBL" id="VSRR010138611">
    <property type="protein sequence ID" value="MPD03921.1"/>
    <property type="molecule type" value="Genomic_DNA"/>
</dbReference>
<evidence type="ECO:0000313" key="3">
    <source>
        <dbReference type="Proteomes" id="UP000324222"/>
    </source>
</evidence>
<reference evidence="2 3" key="1">
    <citation type="submission" date="2019-05" db="EMBL/GenBank/DDBJ databases">
        <title>Another draft genome of Portunus trituberculatus and its Hox gene families provides insights of decapod evolution.</title>
        <authorList>
            <person name="Jeong J.-H."/>
            <person name="Song I."/>
            <person name="Kim S."/>
            <person name="Choi T."/>
            <person name="Kim D."/>
            <person name="Ryu S."/>
            <person name="Kim W."/>
        </authorList>
    </citation>
    <scope>NUCLEOTIDE SEQUENCE [LARGE SCALE GENOMIC DNA]</scope>
    <source>
        <tissue evidence="2">Muscle</tissue>
    </source>
</reference>
<evidence type="ECO:0000256" key="1">
    <source>
        <dbReference type="SAM" id="MobiDB-lite"/>
    </source>
</evidence>
<feature type="compositionally biased region" description="Basic and acidic residues" evidence="1">
    <location>
        <begin position="12"/>
        <end position="23"/>
    </location>
</feature>
<protein>
    <submittedName>
        <fullName evidence="2">Uncharacterized protein</fullName>
    </submittedName>
</protein>
<organism evidence="2 3">
    <name type="scientific">Portunus trituberculatus</name>
    <name type="common">Swimming crab</name>
    <name type="synonym">Neptunus trituberculatus</name>
    <dbReference type="NCBI Taxonomy" id="210409"/>
    <lineage>
        <taxon>Eukaryota</taxon>
        <taxon>Metazoa</taxon>
        <taxon>Ecdysozoa</taxon>
        <taxon>Arthropoda</taxon>
        <taxon>Crustacea</taxon>
        <taxon>Multicrustacea</taxon>
        <taxon>Malacostraca</taxon>
        <taxon>Eumalacostraca</taxon>
        <taxon>Eucarida</taxon>
        <taxon>Decapoda</taxon>
        <taxon>Pleocyemata</taxon>
        <taxon>Brachyura</taxon>
        <taxon>Eubrachyura</taxon>
        <taxon>Portunoidea</taxon>
        <taxon>Portunidae</taxon>
        <taxon>Portuninae</taxon>
        <taxon>Portunus</taxon>
    </lineage>
</organism>
<feature type="region of interest" description="Disordered" evidence="1">
    <location>
        <begin position="1"/>
        <end position="79"/>
    </location>
</feature>
<dbReference type="AlphaFoldDB" id="A0A5B7K473"/>
<dbReference type="Proteomes" id="UP000324222">
    <property type="component" value="Unassembled WGS sequence"/>
</dbReference>
<proteinExistence type="predicted"/>
<gene>
    <name evidence="2" type="ORF">E2C01_099580</name>
</gene>
<comment type="caution">
    <text evidence="2">The sequence shown here is derived from an EMBL/GenBank/DDBJ whole genome shotgun (WGS) entry which is preliminary data.</text>
</comment>